<accession>A0A1Y2C3Z6</accession>
<dbReference type="AlphaFoldDB" id="A0A1Y2C3Z6"/>
<protein>
    <submittedName>
        <fullName evidence="3">Uncharacterized protein</fullName>
    </submittedName>
</protein>
<feature type="coiled-coil region" evidence="1">
    <location>
        <begin position="114"/>
        <end position="335"/>
    </location>
</feature>
<reference evidence="3 4" key="1">
    <citation type="submission" date="2016-07" db="EMBL/GenBank/DDBJ databases">
        <title>Pervasive Adenine N6-methylation of Active Genes in Fungi.</title>
        <authorList>
            <consortium name="DOE Joint Genome Institute"/>
            <person name="Mondo S.J."/>
            <person name="Dannebaum R.O."/>
            <person name="Kuo R.C."/>
            <person name="Labutti K."/>
            <person name="Haridas S."/>
            <person name="Kuo A."/>
            <person name="Salamov A."/>
            <person name="Ahrendt S.R."/>
            <person name="Lipzen A."/>
            <person name="Sullivan W."/>
            <person name="Andreopoulos W.B."/>
            <person name="Clum A."/>
            <person name="Lindquist E."/>
            <person name="Daum C."/>
            <person name="Ramamoorthy G.K."/>
            <person name="Gryganskyi A."/>
            <person name="Culley D."/>
            <person name="Magnuson J.K."/>
            <person name="James T.Y."/>
            <person name="O'Malley M.A."/>
            <person name="Stajich J.E."/>
            <person name="Spatafora J.W."/>
            <person name="Visel A."/>
            <person name="Grigoriev I.V."/>
        </authorList>
    </citation>
    <scope>NUCLEOTIDE SEQUENCE [LARGE SCALE GENOMIC DNA]</scope>
    <source>
        <strain evidence="3 4">62-1032</strain>
    </source>
</reference>
<feature type="region of interest" description="Disordered" evidence="2">
    <location>
        <begin position="453"/>
        <end position="559"/>
    </location>
</feature>
<dbReference type="EMBL" id="MCGR01000135">
    <property type="protein sequence ID" value="ORY41749.1"/>
    <property type="molecule type" value="Genomic_DNA"/>
</dbReference>
<sequence>MVNFMGPATQTVPSPATSRSVDAQTHASLSCSDEDEEAGALQESESISEQQKQERDSYPTMSPAFLNQIYSHFNRALSERSRDMQMLESQVRALHADRGTEWMNSQYFVERRTCQALRDAMIERRKEAKQAQLEVFRVNELLDAAYEALEGAEEDLDWFEEELEAERRRSASLERELAEARQKNKNVRAKFNVRYNLMREEKDSLAEELRMTGDQLEQQDEELRRYRAAPPALLTDKVSGLRLQLYDYKEELNSTKTDYLELEDRYLALEDEKAALAEQIKSSEAELSAQRIEGRTTTALEHYLALAKGEVSMALHKLTASAARLEQKERAHEQLKASSLAILGPLIAFDLARYYFTAWTLKYTDKPLPVEQADAAALNSINLHHNRNLAAHTTLDDIVNRAELLDQLGGTTLAKTLVPLLKLDRLKRELAAQIEELNKVDDEGSLLFAGEERSAELGASRSEVEGTRQSDDALDQKEGSKTPRARTQPLPPSPQAQAKLSPDLRSPIDGAQPQRRPTRTGSALQSTSMKAPRRSRRALAGAEAELRNPCDIDEQLGGQ</sequence>
<keyword evidence="4" id="KW-1185">Reference proteome</keyword>
<dbReference type="Proteomes" id="UP000193467">
    <property type="component" value="Unassembled WGS sequence"/>
</dbReference>
<evidence type="ECO:0000256" key="2">
    <source>
        <dbReference type="SAM" id="MobiDB-lite"/>
    </source>
</evidence>
<gene>
    <name evidence="3" type="ORF">BCR35DRAFT_336429</name>
</gene>
<feature type="region of interest" description="Disordered" evidence="2">
    <location>
        <begin position="1"/>
        <end position="58"/>
    </location>
</feature>
<feature type="compositionally biased region" description="Polar residues" evidence="2">
    <location>
        <begin position="8"/>
        <end position="31"/>
    </location>
</feature>
<proteinExistence type="predicted"/>
<dbReference type="InParanoid" id="A0A1Y2C3Z6"/>
<evidence type="ECO:0000256" key="1">
    <source>
        <dbReference type="SAM" id="Coils"/>
    </source>
</evidence>
<feature type="compositionally biased region" description="Polar residues" evidence="2">
    <location>
        <begin position="519"/>
        <end position="529"/>
    </location>
</feature>
<organism evidence="3 4">
    <name type="scientific">Leucosporidium creatinivorum</name>
    <dbReference type="NCBI Taxonomy" id="106004"/>
    <lineage>
        <taxon>Eukaryota</taxon>
        <taxon>Fungi</taxon>
        <taxon>Dikarya</taxon>
        <taxon>Basidiomycota</taxon>
        <taxon>Pucciniomycotina</taxon>
        <taxon>Microbotryomycetes</taxon>
        <taxon>Leucosporidiales</taxon>
        <taxon>Leucosporidium</taxon>
    </lineage>
</organism>
<keyword evidence="1" id="KW-0175">Coiled coil</keyword>
<name>A0A1Y2C3Z6_9BASI</name>
<evidence type="ECO:0000313" key="4">
    <source>
        <dbReference type="Proteomes" id="UP000193467"/>
    </source>
</evidence>
<comment type="caution">
    <text evidence="3">The sequence shown here is derived from an EMBL/GenBank/DDBJ whole genome shotgun (WGS) entry which is preliminary data.</text>
</comment>
<evidence type="ECO:0000313" key="3">
    <source>
        <dbReference type="EMBL" id="ORY41749.1"/>
    </source>
</evidence>
<feature type="compositionally biased region" description="Basic and acidic residues" evidence="2">
    <location>
        <begin position="462"/>
        <end position="481"/>
    </location>
</feature>